<proteinExistence type="predicted"/>
<evidence type="ECO:0000313" key="3">
    <source>
        <dbReference type="Proteomes" id="UP000284375"/>
    </source>
</evidence>
<name>A0A423VM76_CYTCH</name>
<feature type="compositionally biased region" description="Polar residues" evidence="1">
    <location>
        <begin position="1"/>
        <end position="10"/>
    </location>
</feature>
<accession>A0A423VM76</accession>
<sequence>MSGTGSTFLTTLAGEPMATEKSGTSLSMLRGGSIKTPLPTLPNCFLSMASRSAASESGVASSGKWLLYLCMNLRAWNLPWTSSGAVQLYLQPSD</sequence>
<comment type="caution">
    <text evidence="2">The sequence shown here is derived from an EMBL/GenBank/DDBJ whole genome shotgun (WGS) entry which is preliminary data.</text>
</comment>
<evidence type="ECO:0000313" key="2">
    <source>
        <dbReference type="EMBL" id="ROV92124.1"/>
    </source>
</evidence>
<gene>
    <name evidence="2" type="ORF">VSDG_07505</name>
</gene>
<keyword evidence="3" id="KW-1185">Reference proteome</keyword>
<protein>
    <submittedName>
        <fullName evidence="2">Uncharacterized protein</fullName>
    </submittedName>
</protein>
<dbReference type="Proteomes" id="UP000284375">
    <property type="component" value="Unassembled WGS sequence"/>
</dbReference>
<dbReference type="AlphaFoldDB" id="A0A423VM76"/>
<organism evidence="2 3">
    <name type="scientific">Cytospora chrysosperma</name>
    <name type="common">Cytospora canker fungus</name>
    <name type="synonym">Sphaeria chrysosperma</name>
    <dbReference type="NCBI Taxonomy" id="252740"/>
    <lineage>
        <taxon>Eukaryota</taxon>
        <taxon>Fungi</taxon>
        <taxon>Dikarya</taxon>
        <taxon>Ascomycota</taxon>
        <taxon>Pezizomycotina</taxon>
        <taxon>Sordariomycetes</taxon>
        <taxon>Sordariomycetidae</taxon>
        <taxon>Diaporthales</taxon>
        <taxon>Cytosporaceae</taxon>
        <taxon>Cytospora</taxon>
    </lineage>
</organism>
<dbReference type="EMBL" id="LJZO01000039">
    <property type="protein sequence ID" value="ROV92124.1"/>
    <property type="molecule type" value="Genomic_DNA"/>
</dbReference>
<reference evidence="2 3" key="1">
    <citation type="submission" date="2015-09" db="EMBL/GenBank/DDBJ databases">
        <title>Host preference determinants of Valsa canker pathogens revealed by comparative genomics.</title>
        <authorList>
            <person name="Yin Z."/>
            <person name="Huang L."/>
        </authorList>
    </citation>
    <scope>NUCLEOTIDE SEQUENCE [LARGE SCALE GENOMIC DNA]</scope>
    <source>
        <strain evidence="2 3">YSFL</strain>
    </source>
</reference>
<feature type="region of interest" description="Disordered" evidence="1">
    <location>
        <begin position="1"/>
        <end position="26"/>
    </location>
</feature>
<evidence type="ECO:0000256" key="1">
    <source>
        <dbReference type="SAM" id="MobiDB-lite"/>
    </source>
</evidence>